<keyword evidence="6" id="KW-1185">Reference proteome</keyword>
<accession>Q978I7</accession>
<evidence type="ECO:0000259" key="4">
    <source>
        <dbReference type="Pfam" id="PF00561"/>
    </source>
</evidence>
<protein>
    <recommendedName>
        <fullName evidence="4">AB hydrolase-1 domain-containing protein</fullName>
    </recommendedName>
</protein>
<feature type="domain" description="AB hydrolase-1" evidence="4">
    <location>
        <begin position="134"/>
        <end position="182"/>
    </location>
</feature>
<dbReference type="eggNOG" id="arCOG01648">
    <property type="taxonomic scope" value="Archaea"/>
</dbReference>
<feature type="domain" description="AB hydrolase-1" evidence="4">
    <location>
        <begin position="19"/>
        <end position="126"/>
    </location>
</feature>
<dbReference type="Proteomes" id="UP000001017">
    <property type="component" value="Chromosome"/>
</dbReference>
<dbReference type="STRING" id="273116.gene:9382237"/>
<dbReference type="PhylomeDB" id="Q978I7"/>
<dbReference type="PRINTS" id="PR00111">
    <property type="entry name" value="ABHYDROLASE"/>
</dbReference>
<dbReference type="PANTHER" id="PTHR46197">
    <property type="entry name" value="PROTEIN ABHD14B-LIKE"/>
    <property type="match status" value="1"/>
</dbReference>
<comment type="similarity">
    <text evidence="3">Belongs to the AB hydrolase superfamily. ABHD14 family.</text>
</comment>
<keyword evidence="2" id="KW-0963">Cytoplasm</keyword>
<proteinExistence type="inferred from homology"/>
<dbReference type="EMBL" id="BA000011">
    <property type="protein sequence ID" value="BAB60570.1"/>
    <property type="molecule type" value="Genomic_DNA"/>
</dbReference>
<evidence type="ECO:0000256" key="3">
    <source>
        <dbReference type="ARBA" id="ARBA00037942"/>
    </source>
</evidence>
<dbReference type="KEGG" id="tvo:TVG1473494"/>
<evidence type="ECO:0000256" key="2">
    <source>
        <dbReference type="ARBA" id="ARBA00022490"/>
    </source>
</evidence>
<dbReference type="HOGENOM" id="CLU_020336_28_1_2"/>
<sequence length="196" mass="21956">MHGKRVFHRYLKSGAKKDIVMLHGWSFTSRDWETPGLFNEYANLSFNVYAPDYPGFGMSEPSDFYSVKRGNIEASASFIKDYMQSLGVEHAVILGASMGGGMAILMGMAHPDMVDAVIAVAPAWVENYTEKMKNIEKPVLLVWGSEDTVVDPHFGNKYRSAIKNSQLEIVEGSKHPVYLEKPKRFIEITTGFLKSL</sequence>
<evidence type="ECO:0000313" key="6">
    <source>
        <dbReference type="Proteomes" id="UP000001017"/>
    </source>
</evidence>
<dbReference type="Pfam" id="PF00561">
    <property type="entry name" value="Abhydrolase_1"/>
    <property type="match status" value="2"/>
</dbReference>
<dbReference type="PaxDb" id="273116-14325667"/>
<comment type="subcellular location">
    <subcellularLocation>
        <location evidence="1">Cytoplasm</location>
    </subcellularLocation>
</comment>
<dbReference type="SUPFAM" id="SSF53474">
    <property type="entry name" value="alpha/beta-Hydrolases"/>
    <property type="match status" value="1"/>
</dbReference>
<dbReference type="PANTHER" id="PTHR46197:SF3">
    <property type="entry name" value="AB HYDROLASE-1 DOMAIN-CONTAINING PROTEIN"/>
    <property type="match status" value="1"/>
</dbReference>
<organism evidence="5 6">
    <name type="scientific">Thermoplasma volcanium (strain ATCC 51530 / DSM 4299 / JCM 9571 / NBRC 15438 / GSS1)</name>
    <dbReference type="NCBI Taxonomy" id="273116"/>
    <lineage>
        <taxon>Archaea</taxon>
        <taxon>Methanobacteriati</taxon>
        <taxon>Thermoplasmatota</taxon>
        <taxon>Thermoplasmata</taxon>
        <taxon>Thermoplasmatales</taxon>
        <taxon>Thermoplasmataceae</taxon>
        <taxon>Thermoplasma</taxon>
    </lineage>
</organism>
<evidence type="ECO:0000313" key="5">
    <source>
        <dbReference type="EMBL" id="BAB60570.1"/>
    </source>
</evidence>
<name>Q978I7_THEVO</name>
<reference evidence="5 6" key="1">
    <citation type="journal article" date="1999" name="Proc. Jpn. Acad.">
        <title>Determination of the complete genomic DNA sequence of Thermoplasma volvanium GSS1.</title>
        <authorList>
            <person name="Kawashima T."/>
            <person name="Yamamoto Y."/>
            <person name="Aramaki H."/>
            <person name="Nunoshiba T."/>
            <person name="Kawamoto T."/>
            <person name="Watanabe K."/>
            <person name="Yamazaki M."/>
            <person name="Kanehori K."/>
            <person name="Amano N."/>
            <person name="Ohya Y."/>
            <person name="Makino K."/>
            <person name="Suzuki M."/>
        </authorList>
    </citation>
    <scope>NUCLEOTIDE SEQUENCE [LARGE SCALE GENOMIC DNA]</scope>
    <source>
        <strain evidence="6">ATCC 51530 / DSM 4299 / JCM 9571 / NBRC 15438 / GSS1</strain>
    </source>
</reference>
<dbReference type="ESTHER" id="thevo-TVG1473494">
    <property type="family name" value="CIB-CCG1-interacting-factor-B"/>
</dbReference>
<dbReference type="AlphaFoldDB" id="Q978I7"/>
<evidence type="ECO:0000256" key="1">
    <source>
        <dbReference type="ARBA" id="ARBA00004496"/>
    </source>
</evidence>
<dbReference type="InterPro" id="IPR000073">
    <property type="entry name" value="AB_hydrolase_1"/>
</dbReference>
<gene>
    <name evidence="5" type="ORF">TVG1473494</name>
</gene>
<dbReference type="Gene3D" id="3.40.50.1820">
    <property type="entry name" value="alpha/beta hydrolase"/>
    <property type="match status" value="1"/>
</dbReference>
<dbReference type="InterPro" id="IPR029058">
    <property type="entry name" value="AB_hydrolase_fold"/>
</dbReference>
<reference evidence="5 6" key="2">
    <citation type="journal article" date="2000" name="Proc. Natl. Acad. Sci. U.S.A.">
        <title>Archaeal adaptation to higher temperatures revealed by genomic sequence of Thermoplasma volcanium.</title>
        <authorList>
            <person name="Kawashima T."/>
            <person name="Amano N."/>
            <person name="Koike H."/>
            <person name="Makino S."/>
            <person name="Higuchi S."/>
            <person name="Kawashima-Ohya Y."/>
            <person name="Watanabe K."/>
            <person name="Yamazaki M."/>
            <person name="Kanehori K."/>
            <person name="Kawamoto T."/>
            <person name="Nunoshiba T."/>
            <person name="Yamamoto Y."/>
            <person name="Aramaki H."/>
            <person name="Makino K."/>
            <person name="Suzuki M."/>
        </authorList>
    </citation>
    <scope>NUCLEOTIDE SEQUENCE [LARGE SCALE GENOMIC DNA]</scope>
    <source>
        <strain evidence="6">ATCC 51530 / DSM 4299 / JCM 9571 / NBRC 15438 / GSS1</strain>
    </source>
</reference>
<dbReference type="GO" id="GO:0005737">
    <property type="term" value="C:cytoplasm"/>
    <property type="evidence" value="ECO:0007669"/>
    <property type="project" value="UniProtKB-SubCell"/>
</dbReference>